<name>U4QA29_LACHE</name>
<evidence type="ECO:0000313" key="1">
    <source>
        <dbReference type="EMBL" id="CDI41292.1"/>
    </source>
</evidence>
<dbReference type="Proteomes" id="UP000017243">
    <property type="component" value="Unassembled WGS sequence"/>
</dbReference>
<organism evidence="1 2">
    <name type="scientific">Lactobacillus helveticus CIRM-BIA 953</name>
    <dbReference type="NCBI Taxonomy" id="1226335"/>
    <lineage>
        <taxon>Bacteria</taxon>
        <taxon>Bacillati</taxon>
        <taxon>Bacillota</taxon>
        <taxon>Bacilli</taxon>
        <taxon>Lactobacillales</taxon>
        <taxon>Lactobacillaceae</taxon>
        <taxon>Lactobacillus</taxon>
    </lineage>
</organism>
<dbReference type="AlphaFoldDB" id="U4QA29"/>
<accession>U4QA29</accession>
<sequence length="36" mass="3932">MLATVEYDGTGHFILYDADVINNELDKIAAGKGYVD</sequence>
<protein>
    <submittedName>
        <fullName evidence="1">Uncharacterized protein</fullName>
    </submittedName>
</protein>
<reference evidence="1 2" key="1">
    <citation type="submission" date="2013-09" db="EMBL/GenBank/DDBJ databases">
        <title>Draft Genome Sequence of five Lactobacillus helveticus strains CIRM-BIA 101T, 103, 104, 951 and 953 isolated from milk product.</title>
        <authorList>
            <person name="Valence F."/>
            <person name="Chuat V."/>
            <person name="Ma L."/>
            <person name="Creno S."/>
            <person name="Falentin H."/>
            <person name="Lortal S."/>
            <person name="Bizet C."/>
            <person name="Clermont D."/>
            <person name="Loux V."/>
            <person name="Bouchier C."/>
            <person name="Cousin S."/>
        </authorList>
    </citation>
    <scope>NUCLEOTIDE SEQUENCE [LARGE SCALE GENOMIC DNA]</scope>
    <source>
        <strain evidence="1 2">CIRM-BIA 953</strain>
    </source>
</reference>
<proteinExistence type="predicted"/>
<dbReference type="EMBL" id="CBUH010000004">
    <property type="protein sequence ID" value="CDI41292.1"/>
    <property type="molecule type" value="Genomic_DNA"/>
</dbReference>
<comment type="caution">
    <text evidence="1">The sequence shown here is derived from an EMBL/GenBank/DDBJ whole genome shotgun (WGS) entry which is preliminary data.</text>
</comment>
<evidence type="ECO:0000313" key="2">
    <source>
        <dbReference type="Proteomes" id="UP000017243"/>
    </source>
</evidence>
<gene>
    <name evidence="1" type="ORF">LHCIRMBIA953_01733</name>
</gene>